<evidence type="ECO:0000256" key="3">
    <source>
        <dbReference type="ARBA" id="ARBA00022448"/>
    </source>
</evidence>
<dbReference type="EMBL" id="JACEON010000011">
    <property type="protein sequence ID" value="MBA4612533.1"/>
    <property type="molecule type" value="Genomic_DNA"/>
</dbReference>
<dbReference type="Proteomes" id="UP000559404">
    <property type="component" value="Unassembled WGS sequence"/>
</dbReference>
<dbReference type="GO" id="GO:0055085">
    <property type="term" value="P:transmembrane transport"/>
    <property type="evidence" value="ECO:0007669"/>
    <property type="project" value="UniProtKB-ARBA"/>
</dbReference>
<dbReference type="Gene3D" id="3.40.50.300">
    <property type="entry name" value="P-loop containing nucleotide triphosphate hydrolases"/>
    <property type="match status" value="1"/>
</dbReference>
<dbReference type="SUPFAM" id="SSF52540">
    <property type="entry name" value="P-loop containing nucleoside triphosphate hydrolases"/>
    <property type="match status" value="1"/>
</dbReference>
<keyword evidence="5" id="KW-0547">Nucleotide-binding</keyword>
<reference evidence="9 10" key="1">
    <citation type="submission" date="2020-07" db="EMBL/GenBank/DDBJ databases">
        <authorList>
            <person name="Li M."/>
        </authorList>
    </citation>
    <scope>NUCLEOTIDE SEQUENCE [LARGE SCALE GENOMIC DNA]</scope>
    <source>
        <strain evidence="9 10">DSM 23284</strain>
    </source>
</reference>
<keyword evidence="6 9" id="KW-0067">ATP-binding</keyword>
<dbReference type="GO" id="GO:0005524">
    <property type="term" value="F:ATP binding"/>
    <property type="evidence" value="ECO:0007669"/>
    <property type="project" value="UniProtKB-KW"/>
</dbReference>
<feature type="domain" description="ABC transporter" evidence="8">
    <location>
        <begin position="4"/>
        <end position="254"/>
    </location>
</feature>
<name>A0A838Y0F1_9HYPH</name>
<dbReference type="Pfam" id="PF00005">
    <property type="entry name" value="ABC_tran"/>
    <property type="match status" value="1"/>
</dbReference>
<evidence type="ECO:0000256" key="7">
    <source>
        <dbReference type="ARBA" id="ARBA00023136"/>
    </source>
</evidence>
<dbReference type="InterPro" id="IPR050388">
    <property type="entry name" value="ABC_Ni/Peptide_Import"/>
</dbReference>
<evidence type="ECO:0000313" key="9">
    <source>
        <dbReference type="EMBL" id="MBA4612533.1"/>
    </source>
</evidence>
<dbReference type="PROSITE" id="PS00211">
    <property type="entry name" value="ABC_TRANSPORTER_1"/>
    <property type="match status" value="1"/>
</dbReference>
<dbReference type="GO" id="GO:0005886">
    <property type="term" value="C:plasma membrane"/>
    <property type="evidence" value="ECO:0007669"/>
    <property type="project" value="UniProtKB-SubCell"/>
</dbReference>
<dbReference type="Pfam" id="PF08352">
    <property type="entry name" value="oligo_HPY"/>
    <property type="match status" value="1"/>
</dbReference>
<evidence type="ECO:0000256" key="1">
    <source>
        <dbReference type="ARBA" id="ARBA00004417"/>
    </source>
</evidence>
<comment type="similarity">
    <text evidence="2">Belongs to the ABC transporter superfamily.</text>
</comment>
<dbReference type="InterPro" id="IPR013563">
    <property type="entry name" value="Oligopep_ABC_C"/>
</dbReference>
<evidence type="ECO:0000256" key="2">
    <source>
        <dbReference type="ARBA" id="ARBA00005417"/>
    </source>
</evidence>
<keyword evidence="4" id="KW-1003">Cell membrane</keyword>
<comment type="subcellular location">
    <subcellularLocation>
        <location evidence="1">Cell inner membrane</location>
        <topology evidence="1">Peripheral membrane protein</topology>
    </subcellularLocation>
</comment>
<dbReference type="InterPro" id="IPR027417">
    <property type="entry name" value="P-loop_NTPase"/>
</dbReference>
<keyword evidence="7" id="KW-0472">Membrane</keyword>
<dbReference type="AlphaFoldDB" id="A0A838Y0F1"/>
<dbReference type="PROSITE" id="PS50893">
    <property type="entry name" value="ABC_TRANSPORTER_2"/>
    <property type="match status" value="1"/>
</dbReference>
<gene>
    <name evidence="9" type="ORF">H1W37_12770</name>
</gene>
<keyword evidence="10" id="KW-1185">Reference proteome</keyword>
<dbReference type="FunFam" id="3.40.50.300:FF:000016">
    <property type="entry name" value="Oligopeptide ABC transporter ATP-binding component"/>
    <property type="match status" value="1"/>
</dbReference>
<dbReference type="InterPro" id="IPR017871">
    <property type="entry name" value="ABC_transporter-like_CS"/>
</dbReference>
<dbReference type="SMART" id="SM00382">
    <property type="entry name" value="AAA"/>
    <property type="match status" value="1"/>
</dbReference>
<evidence type="ECO:0000313" key="10">
    <source>
        <dbReference type="Proteomes" id="UP000559404"/>
    </source>
</evidence>
<dbReference type="GO" id="GO:0016887">
    <property type="term" value="F:ATP hydrolysis activity"/>
    <property type="evidence" value="ECO:0007669"/>
    <property type="project" value="InterPro"/>
</dbReference>
<dbReference type="InterPro" id="IPR003439">
    <property type="entry name" value="ABC_transporter-like_ATP-bd"/>
</dbReference>
<organism evidence="9 10">
    <name type="scientific">Stappia taiwanensis</name>
    <dbReference type="NCBI Taxonomy" id="992267"/>
    <lineage>
        <taxon>Bacteria</taxon>
        <taxon>Pseudomonadati</taxon>
        <taxon>Pseudomonadota</taxon>
        <taxon>Alphaproteobacteria</taxon>
        <taxon>Hyphomicrobiales</taxon>
        <taxon>Stappiaceae</taxon>
        <taxon>Stappia</taxon>
    </lineage>
</organism>
<dbReference type="RefSeq" id="WP_181760729.1">
    <property type="nucleotide sequence ID" value="NZ_BMCR01000010.1"/>
</dbReference>
<proteinExistence type="inferred from homology"/>
<dbReference type="PANTHER" id="PTHR43297:SF2">
    <property type="entry name" value="DIPEPTIDE TRANSPORT ATP-BINDING PROTEIN DPPD"/>
    <property type="match status" value="1"/>
</dbReference>
<dbReference type="PANTHER" id="PTHR43297">
    <property type="entry name" value="OLIGOPEPTIDE TRANSPORT ATP-BINDING PROTEIN APPD"/>
    <property type="match status" value="1"/>
</dbReference>
<sequence length="285" mass="31153">MSLLQIRNLRVEFDTAAGPFRALDGVDYTVEAGEVLAIVGESGSGKSVAMLAMMGLLPDSATVTADEMSFEGVDLRSLSTAQRRKVIGKDISMIFQEPIASLNPCFTVGFQLLETLKAHTDLNRRQRRDRVIELLTAVGIPEPERRVNAFPHQMSGGQCQRVMIAIATACHPKLLIADEPTTALDVTIQKQILDLLTGLQRDHGMGLIMITHDMGVVAETADRVVVQYQGKQMETADVLTLFEAPEHPYTRALLSALPENATGDRLPTVSDYTEAFASEQTEART</sequence>
<protein>
    <submittedName>
        <fullName evidence="9">ABC transporter ATP-binding protein</fullName>
    </submittedName>
</protein>
<evidence type="ECO:0000256" key="4">
    <source>
        <dbReference type="ARBA" id="ARBA00022475"/>
    </source>
</evidence>
<keyword evidence="3" id="KW-0813">Transport</keyword>
<accession>A0A838Y0F1</accession>
<dbReference type="InterPro" id="IPR003593">
    <property type="entry name" value="AAA+_ATPase"/>
</dbReference>
<dbReference type="GO" id="GO:0015833">
    <property type="term" value="P:peptide transport"/>
    <property type="evidence" value="ECO:0007669"/>
    <property type="project" value="InterPro"/>
</dbReference>
<evidence type="ECO:0000256" key="5">
    <source>
        <dbReference type="ARBA" id="ARBA00022741"/>
    </source>
</evidence>
<evidence type="ECO:0000259" key="8">
    <source>
        <dbReference type="PROSITE" id="PS50893"/>
    </source>
</evidence>
<evidence type="ECO:0000256" key="6">
    <source>
        <dbReference type="ARBA" id="ARBA00022840"/>
    </source>
</evidence>
<comment type="caution">
    <text evidence="9">The sequence shown here is derived from an EMBL/GenBank/DDBJ whole genome shotgun (WGS) entry which is preliminary data.</text>
</comment>
<reference evidence="9 10" key="2">
    <citation type="submission" date="2020-08" db="EMBL/GenBank/DDBJ databases">
        <title>Stappia taiwanensis sp. nov., isolated from a coastal thermal spring.</title>
        <authorList>
            <person name="Kampfer P."/>
        </authorList>
    </citation>
    <scope>NUCLEOTIDE SEQUENCE [LARGE SCALE GENOMIC DNA]</scope>
    <source>
        <strain evidence="9 10">DSM 23284</strain>
    </source>
</reference>
<dbReference type="CDD" id="cd03257">
    <property type="entry name" value="ABC_NikE_OppD_transporters"/>
    <property type="match status" value="1"/>
</dbReference>